<accession>A0AAP0HSF9</accession>
<comment type="caution">
    <text evidence="3">The sequence shown here is derived from an EMBL/GenBank/DDBJ whole genome shotgun (WGS) entry which is preliminary data.</text>
</comment>
<dbReference type="AlphaFoldDB" id="A0AAP0HSF9"/>
<name>A0AAP0HSF9_9MAGN</name>
<dbReference type="GO" id="GO:0006829">
    <property type="term" value="P:zinc ion transport"/>
    <property type="evidence" value="ECO:0007669"/>
    <property type="project" value="InterPro"/>
</dbReference>
<evidence type="ECO:0000313" key="4">
    <source>
        <dbReference type="Proteomes" id="UP001417504"/>
    </source>
</evidence>
<reference evidence="3 4" key="1">
    <citation type="submission" date="2024-01" db="EMBL/GenBank/DDBJ databases">
        <title>Genome assemblies of Stephania.</title>
        <authorList>
            <person name="Yang L."/>
        </authorList>
    </citation>
    <scope>NUCLEOTIDE SEQUENCE [LARGE SCALE GENOMIC DNA]</scope>
    <source>
        <strain evidence="3">QJT</strain>
        <tissue evidence="3">Leaf</tissue>
    </source>
</reference>
<dbReference type="InterPro" id="IPR040177">
    <property type="entry name" value="SLC30A9"/>
</dbReference>
<dbReference type="GO" id="GO:0006882">
    <property type="term" value="P:intracellular zinc ion homeostasis"/>
    <property type="evidence" value="ECO:0007669"/>
    <property type="project" value="TreeGrafter"/>
</dbReference>
<dbReference type="GO" id="GO:0005783">
    <property type="term" value="C:endoplasmic reticulum"/>
    <property type="evidence" value="ECO:0007669"/>
    <property type="project" value="TreeGrafter"/>
</dbReference>
<protein>
    <submittedName>
        <fullName evidence="3">Uncharacterized protein</fullName>
    </submittedName>
</protein>
<evidence type="ECO:0000313" key="3">
    <source>
        <dbReference type="EMBL" id="KAK9096584.1"/>
    </source>
</evidence>
<keyword evidence="2" id="KW-1133">Transmembrane helix</keyword>
<proteinExistence type="predicted"/>
<gene>
    <name evidence="3" type="ORF">Sjap_022081</name>
</gene>
<dbReference type="PANTHER" id="PTHR13414:SF9">
    <property type="entry name" value="PROTON-COUPLED ZINC ANTIPORTER SLC30A9, MITOCHONDRIAL"/>
    <property type="match status" value="1"/>
</dbReference>
<dbReference type="GO" id="GO:0008324">
    <property type="term" value="F:monoatomic cation transmembrane transporter activity"/>
    <property type="evidence" value="ECO:0007669"/>
    <property type="project" value="InterPro"/>
</dbReference>
<evidence type="ECO:0000256" key="1">
    <source>
        <dbReference type="ARBA" id="ARBA00022448"/>
    </source>
</evidence>
<dbReference type="Proteomes" id="UP001417504">
    <property type="component" value="Unassembled WGS sequence"/>
</dbReference>
<dbReference type="EMBL" id="JBBNAE010000009">
    <property type="protein sequence ID" value="KAK9096584.1"/>
    <property type="molecule type" value="Genomic_DNA"/>
</dbReference>
<keyword evidence="1" id="KW-0813">Transport</keyword>
<feature type="transmembrane region" description="Helical" evidence="2">
    <location>
        <begin position="33"/>
        <end position="56"/>
    </location>
</feature>
<organism evidence="3 4">
    <name type="scientific">Stephania japonica</name>
    <dbReference type="NCBI Taxonomy" id="461633"/>
    <lineage>
        <taxon>Eukaryota</taxon>
        <taxon>Viridiplantae</taxon>
        <taxon>Streptophyta</taxon>
        <taxon>Embryophyta</taxon>
        <taxon>Tracheophyta</taxon>
        <taxon>Spermatophyta</taxon>
        <taxon>Magnoliopsida</taxon>
        <taxon>Ranunculales</taxon>
        <taxon>Menispermaceae</taxon>
        <taxon>Menispermoideae</taxon>
        <taxon>Cissampelideae</taxon>
        <taxon>Stephania</taxon>
    </lineage>
</organism>
<sequence>MHPYGYSKERFVWSRYLQLAFFALALPPTNIQYASLVIGGSFLIEGGSLVVAIHAVRKGAAAEGMTVRDYV</sequence>
<keyword evidence="4" id="KW-1185">Reference proteome</keyword>
<dbReference type="PANTHER" id="PTHR13414">
    <property type="entry name" value="HUEL-CATION TRANSPORTER"/>
    <property type="match status" value="1"/>
</dbReference>
<evidence type="ECO:0000256" key="2">
    <source>
        <dbReference type="SAM" id="Phobius"/>
    </source>
</evidence>
<keyword evidence="2" id="KW-0472">Membrane</keyword>
<keyword evidence="2" id="KW-0812">Transmembrane</keyword>